<evidence type="ECO:0000313" key="4">
    <source>
        <dbReference type="EMBL" id="PRY20010.1"/>
    </source>
</evidence>
<proteinExistence type="predicted"/>
<dbReference type="Pfam" id="PF04203">
    <property type="entry name" value="Sortase"/>
    <property type="match status" value="1"/>
</dbReference>
<feature type="compositionally biased region" description="Pro residues" evidence="2">
    <location>
        <begin position="1"/>
        <end position="15"/>
    </location>
</feature>
<protein>
    <submittedName>
        <fullName evidence="4">Sortase family protein</fullName>
    </submittedName>
</protein>
<dbReference type="OrthoDB" id="525039at2"/>
<organism evidence="4 5">
    <name type="scientific">Pseudosporangium ferrugineum</name>
    <dbReference type="NCBI Taxonomy" id="439699"/>
    <lineage>
        <taxon>Bacteria</taxon>
        <taxon>Bacillati</taxon>
        <taxon>Actinomycetota</taxon>
        <taxon>Actinomycetes</taxon>
        <taxon>Micromonosporales</taxon>
        <taxon>Micromonosporaceae</taxon>
        <taxon>Pseudosporangium</taxon>
    </lineage>
</organism>
<dbReference type="NCBIfam" id="NF033748">
    <property type="entry name" value="class_F_sortase"/>
    <property type="match status" value="1"/>
</dbReference>
<feature type="region of interest" description="Disordered" evidence="2">
    <location>
        <begin position="1"/>
        <end position="122"/>
    </location>
</feature>
<dbReference type="CDD" id="cd05829">
    <property type="entry name" value="Sortase_F"/>
    <property type="match status" value="1"/>
</dbReference>
<dbReference type="Proteomes" id="UP000239209">
    <property type="component" value="Unassembled WGS sequence"/>
</dbReference>
<feature type="transmembrane region" description="Helical" evidence="3">
    <location>
        <begin position="147"/>
        <end position="169"/>
    </location>
</feature>
<evidence type="ECO:0000313" key="5">
    <source>
        <dbReference type="Proteomes" id="UP000239209"/>
    </source>
</evidence>
<keyword evidence="5" id="KW-1185">Reference proteome</keyword>
<name>A0A2T0RFX6_9ACTN</name>
<dbReference type="InterPro" id="IPR005754">
    <property type="entry name" value="Sortase"/>
</dbReference>
<evidence type="ECO:0000256" key="1">
    <source>
        <dbReference type="ARBA" id="ARBA00022801"/>
    </source>
</evidence>
<feature type="compositionally biased region" description="Low complexity" evidence="2">
    <location>
        <begin position="50"/>
        <end position="59"/>
    </location>
</feature>
<dbReference type="Gene3D" id="2.40.260.10">
    <property type="entry name" value="Sortase"/>
    <property type="match status" value="1"/>
</dbReference>
<reference evidence="4 5" key="1">
    <citation type="submission" date="2018-03" db="EMBL/GenBank/DDBJ databases">
        <title>Genomic Encyclopedia of Archaeal and Bacterial Type Strains, Phase II (KMG-II): from individual species to whole genera.</title>
        <authorList>
            <person name="Goeker M."/>
        </authorList>
    </citation>
    <scope>NUCLEOTIDE SEQUENCE [LARGE SCALE GENOMIC DNA]</scope>
    <source>
        <strain evidence="4 5">DSM 45348</strain>
    </source>
</reference>
<dbReference type="AlphaFoldDB" id="A0A2T0RFX6"/>
<keyword evidence="1" id="KW-0378">Hydrolase</keyword>
<gene>
    <name evidence="4" type="ORF">CLV70_12648</name>
</gene>
<evidence type="ECO:0000256" key="3">
    <source>
        <dbReference type="SAM" id="Phobius"/>
    </source>
</evidence>
<dbReference type="EMBL" id="PVZG01000026">
    <property type="protein sequence ID" value="PRY20010.1"/>
    <property type="molecule type" value="Genomic_DNA"/>
</dbReference>
<sequence>MSRPVRPQPAVPGPRMPESVLRRRPAEIVSRPRPAESPTAESGPNPAADPPVVAQAADARTPAVEGPAMDGRHAGSDARPTGNDARPDGDAARWVAGRARSVAGEARPTAGGARSAPHAPSRSLLRAPRRSRVRAPAAVRARRPLPLGLMAVVLVFVGLFTVGAGFGAATGFDLGELFKGPDKPPPRDFPVLEPSRPRRLTIPAIKVEAPLLTVGLAKDDSVAVPPVNRHNEAGWFDQGPTPGQFGPALIVGHADTRTGPSVFHRLHELKPGQKIEVLREDDETAIFQVNSVERHGKEKLPIKRVYADYSRPSLRLMTCGGTWLGGDRGYSDNIVVFASLIGTKRH</sequence>
<accession>A0A2T0RFX6</accession>
<dbReference type="GO" id="GO:0016787">
    <property type="term" value="F:hydrolase activity"/>
    <property type="evidence" value="ECO:0007669"/>
    <property type="project" value="UniProtKB-KW"/>
</dbReference>
<dbReference type="SUPFAM" id="SSF63817">
    <property type="entry name" value="Sortase"/>
    <property type="match status" value="1"/>
</dbReference>
<keyword evidence="3" id="KW-1133">Transmembrane helix</keyword>
<comment type="caution">
    <text evidence="4">The sequence shown here is derived from an EMBL/GenBank/DDBJ whole genome shotgun (WGS) entry which is preliminary data.</text>
</comment>
<dbReference type="InterPro" id="IPR042001">
    <property type="entry name" value="Sortase_F"/>
</dbReference>
<dbReference type="InterPro" id="IPR023365">
    <property type="entry name" value="Sortase_dom-sf"/>
</dbReference>
<dbReference type="RefSeq" id="WP_106130789.1">
    <property type="nucleotide sequence ID" value="NZ_PVZG01000026.1"/>
</dbReference>
<keyword evidence="3" id="KW-0472">Membrane</keyword>
<keyword evidence="3" id="KW-0812">Transmembrane</keyword>
<evidence type="ECO:0000256" key="2">
    <source>
        <dbReference type="SAM" id="MobiDB-lite"/>
    </source>
</evidence>